<name>A0A9Q3HPR6_9BASI</name>
<protein>
    <submittedName>
        <fullName evidence="2">Uncharacterized protein</fullName>
    </submittedName>
</protein>
<accession>A0A9Q3HPR6</accession>
<feature type="compositionally biased region" description="Polar residues" evidence="1">
    <location>
        <begin position="27"/>
        <end position="44"/>
    </location>
</feature>
<dbReference type="Proteomes" id="UP000765509">
    <property type="component" value="Unassembled WGS sequence"/>
</dbReference>
<dbReference type="EMBL" id="AVOT02022456">
    <property type="protein sequence ID" value="MBW0511917.1"/>
    <property type="molecule type" value="Genomic_DNA"/>
</dbReference>
<sequence length="127" mass="13783">MAMARGHSSLSPSSPCLVTHGIQKTNVTCKQTPRQLTPGPSGTQWLEDLFRQPSQPDEPPIPGPSPSSKPHEDILTCEPEPEVAPTQSMEEPFGPLDPPLPNSATFHSYPGDPSHFPREPNLPSFPQ</sequence>
<evidence type="ECO:0000256" key="1">
    <source>
        <dbReference type="SAM" id="MobiDB-lite"/>
    </source>
</evidence>
<organism evidence="2 3">
    <name type="scientific">Austropuccinia psidii MF-1</name>
    <dbReference type="NCBI Taxonomy" id="1389203"/>
    <lineage>
        <taxon>Eukaryota</taxon>
        <taxon>Fungi</taxon>
        <taxon>Dikarya</taxon>
        <taxon>Basidiomycota</taxon>
        <taxon>Pucciniomycotina</taxon>
        <taxon>Pucciniomycetes</taxon>
        <taxon>Pucciniales</taxon>
        <taxon>Sphaerophragmiaceae</taxon>
        <taxon>Austropuccinia</taxon>
    </lineage>
</organism>
<gene>
    <name evidence="2" type="ORF">O181_051632</name>
</gene>
<evidence type="ECO:0000313" key="2">
    <source>
        <dbReference type="EMBL" id="MBW0511917.1"/>
    </source>
</evidence>
<feature type="region of interest" description="Disordered" evidence="1">
    <location>
        <begin position="27"/>
        <end position="127"/>
    </location>
</feature>
<reference evidence="2" key="1">
    <citation type="submission" date="2021-03" db="EMBL/GenBank/DDBJ databases">
        <title>Draft genome sequence of rust myrtle Austropuccinia psidii MF-1, a brazilian biotype.</title>
        <authorList>
            <person name="Quecine M.C."/>
            <person name="Pachon D.M.R."/>
            <person name="Bonatelli M.L."/>
            <person name="Correr F.H."/>
            <person name="Franceschini L.M."/>
            <person name="Leite T.F."/>
            <person name="Margarido G.R.A."/>
            <person name="Almeida C.A."/>
            <person name="Ferrarezi J.A."/>
            <person name="Labate C.A."/>
        </authorList>
    </citation>
    <scope>NUCLEOTIDE SEQUENCE</scope>
    <source>
        <strain evidence="2">MF-1</strain>
    </source>
</reference>
<comment type="caution">
    <text evidence="2">The sequence shown here is derived from an EMBL/GenBank/DDBJ whole genome shotgun (WGS) entry which is preliminary data.</text>
</comment>
<evidence type="ECO:0000313" key="3">
    <source>
        <dbReference type="Proteomes" id="UP000765509"/>
    </source>
</evidence>
<proteinExistence type="predicted"/>
<feature type="compositionally biased region" description="Pro residues" evidence="1">
    <location>
        <begin position="56"/>
        <end position="67"/>
    </location>
</feature>
<dbReference type="AlphaFoldDB" id="A0A9Q3HPR6"/>
<keyword evidence="3" id="KW-1185">Reference proteome</keyword>